<dbReference type="PANTHER" id="PTHR45832">
    <property type="entry name" value="SERINE/THREONINE-PROTEIN KINASE SAMKA-RELATED-RELATED"/>
    <property type="match status" value="1"/>
</dbReference>
<dbReference type="PANTHER" id="PTHR45832:SF22">
    <property type="entry name" value="SERINE_THREONINE-PROTEIN KINASE SAMKA-RELATED"/>
    <property type="match status" value="1"/>
</dbReference>
<dbReference type="RefSeq" id="WP_022935826.1">
    <property type="nucleotide sequence ID" value="NZ_LR214940.1"/>
</dbReference>
<keyword evidence="3" id="KW-0067">ATP-binding</keyword>
<dbReference type="InterPro" id="IPR051931">
    <property type="entry name" value="PAK3-like"/>
</dbReference>
<keyword evidence="4" id="KW-0472">Membrane</keyword>
<dbReference type="PROSITE" id="PS50011">
    <property type="entry name" value="PROTEIN_KINASE_DOM"/>
    <property type="match status" value="1"/>
</dbReference>
<dbReference type="SMART" id="SM00220">
    <property type="entry name" value="S_TKc"/>
    <property type="match status" value="1"/>
</dbReference>
<dbReference type="EMBL" id="LR214940">
    <property type="protein sequence ID" value="VEU55859.1"/>
    <property type="molecule type" value="Genomic_DNA"/>
</dbReference>
<evidence type="ECO:0000313" key="6">
    <source>
        <dbReference type="EMBL" id="VEU55859.1"/>
    </source>
</evidence>
<evidence type="ECO:0000256" key="3">
    <source>
        <dbReference type="ARBA" id="ARBA00022840"/>
    </source>
</evidence>
<dbReference type="PRINTS" id="PR00109">
    <property type="entry name" value="TYRKINASE"/>
</dbReference>
<dbReference type="GO" id="GO:0004674">
    <property type="term" value="F:protein serine/threonine kinase activity"/>
    <property type="evidence" value="ECO:0007669"/>
    <property type="project" value="UniProtKB-KW"/>
</dbReference>
<feature type="transmembrane region" description="Helical" evidence="4">
    <location>
        <begin position="317"/>
        <end position="340"/>
    </location>
</feature>
<dbReference type="InterPro" id="IPR000719">
    <property type="entry name" value="Prot_kinase_dom"/>
</dbReference>
<evidence type="ECO:0000256" key="4">
    <source>
        <dbReference type="SAM" id="Phobius"/>
    </source>
</evidence>
<dbReference type="KEGG" id="mob:NCTC10112_00450"/>
<comment type="similarity">
    <text evidence="1">Belongs to the protein kinase superfamily. STE Ser/Thr protein kinase family. STE20 subfamily.</text>
</comment>
<dbReference type="InterPro" id="IPR001245">
    <property type="entry name" value="Ser-Thr/Tyr_kinase_cat_dom"/>
</dbReference>
<dbReference type="SUPFAM" id="SSF56112">
    <property type="entry name" value="Protein kinase-like (PK-like)"/>
    <property type="match status" value="1"/>
</dbReference>
<keyword evidence="2" id="KW-0547">Nucleotide-binding</keyword>
<accession>A0A448ZX76</accession>
<dbReference type="PROSITE" id="PS00108">
    <property type="entry name" value="PROTEIN_KINASE_ST"/>
    <property type="match status" value="1"/>
</dbReference>
<gene>
    <name evidence="6" type="primary">prkC</name>
    <name evidence="6" type="ORF">NCTC10112_00450</name>
</gene>
<dbReference type="Proteomes" id="UP000290482">
    <property type="component" value="Chromosome"/>
</dbReference>
<protein>
    <submittedName>
        <fullName evidence="6">Serine/threonine protein kinase</fullName>
        <ecNumber evidence="6">2.7.11.1</ecNumber>
    </submittedName>
</protein>
<organism evidence="6 7">
    <name type="scientific">Metamycoplasma orale</name>
    <name type="common">Mycoplasma orale</name>
    <dbReference type="NCBI Taxonomy" id="2121"/>
    <lineage>
        <taxon>Bacteria</taxon>
        <taxon>Bacillati</taxon>
        <taxon>Mycoplasmatota</taxon>
        <taxon>Mycoplasmoidales</taxon>
        <taxon>Metamycoplasmataceae</taxon>
        <taxon>Metamycoplasma</taxon>
    </lineage>
</organism>
<dbReference type="Pfam" id="PF00069">
    <property type="entry name" value="Pkinase"/>
    <property type="match status" value="1"/>
</dbReference>
<name>A0A448ZX76_METOS</name>
<dbReference type="GO" id="GO:0005524">
    <property type="term" value="F:ATP binding"/>
    <property type="evidence" value="ECO:0007669"/>
    <property type="project" value="UniProtKB-KW"/>
</dbReference>
<evidence type="ECO:0000256" key="1">
    <source>
        <dbReference type="ARBA" id="ARBA00008874"/>
    </source>
</evidence>
<dbReference type="OrthoDB" id="9788659at2"/>
<keyword evidence="4" id="KW-0812">Transmembrane</keyword>
<keyword evidence="4" id="KW-1133">Transmembrane helix</keyword>
<evidence type="ECO:0000313" key="7">
    <source>
        <dbReference type="Proteomes" id="UP000290482"/>
    </source>
</evidence>
<keyword evidence="7" id="KW-1185">Reference proteome</keyword>
<proteinExistence type="inferred from homology"/>
<dbReference type="InterPro" id="IPR011009">
    <property type="entry name" value="Kinase-like_dom_sf"/>
</dbReference>
<keyword evidence="6" id="KW-0808">Transferase</keyword>
<keyword evidence="6" id="KW-0723">Serine/threonine-protein kinase</keyword>
<dbReference type="AlphaFoldDB" id="A0A448ZX76"/>
<sequence>MKKEDELLKYKNLQKNFYDFVFLADGGFGSVYSARYRKDHRKFAIKLLTLNAPRIEANKKRFINEIRLMKKIISNNVVRIFGEYVHIDRNDPTNDEIYVAMEYIDGISLKTKILKEHMDCDTIVSIAKDICQGLIDIHAANVVHRDLKPSNVLFDKNGVAKLIDLGISLDGEEAERVTRANTIVGSVQYVAPELVLKSAEPSVQSDIYAFGVMLYEMLADGKLPYAGKDHATIAYLHVNREFPPLPKTNKTIPQALENIVIKCTAKKPEDRYADCTALYNDLSICMRTDLHTVPRLTFDETKKNKKSLVERINTKKFTIGLIVSFAVLIIVAIVLVILSVKGII</sequence>
<reference evidence="6 7" key="1">
    <citation type="submission" date="2019-01" db="EMBL/GenBank/DDBJ databases">
        <authorList>
            <consortium name="Pathogen Informatics"/>
        </authorList>
    </citation>
    <scope>NUCLEOTIDE SEQUENCE [LARGE SCALE GENOMIC DNA]</scope>
    <source>
        <strain evidence="6 7">NCTC10112</strain>
    </source>
</reference>
<dbReference type="CDD" id="cd14014">
    <property type="entry name" value="STKc_PknB_like"/>
    <property type="match status" value="1"/>
</dbReference>
<evidence type="ECO:0000259" key="5">
    <source>
        <dbReference type="PROSITE" id="PS50011"/>
    </source>
</evidence>
<dbReference type="EC" id="2.7.11.1" evidence="6"/>
<keyword evidence="6" id="KW-0418">Kinase</keyword>
<dbReference type="InterPro" id="IPR008271">
    <property type="entry name" value="Ser/Thr_kinase_AS"/>
</dbReference>
<dbReference type="Gene3D" id="1.10.510.10">
    <property type="entry name" value="Transferase(Phosphotransferase) domain 1"/>
    <property type="match status" value="1"/>
</dbReference>
<evidence type="ECO:0000256" key="2">
    <source>
        <dbReference type="ARBA" id="ARBA00022741"/>
    </source>
</evidence>
<feature type="domain" description="Protein kinase" evidence="5">
    <location>
        <begin position="17"/>
        <end position="284"/>
    </location>
</feature>